<keyword evidence="7 8" id="KW-0472">Membrane</keyword>
<feature type="transmembrane region" description="Helical" evidence="8">
    <location>
        <begin position="62"/>
        <end position="81"/>
    </location>
</feature>
<feature type="transmembrane region" description="Helical" evidence="8">
    <location>
        <begin position="377"/>
        <end position="399"/>
    </location>
</feature>
<dbReference type="GO" id="GO:0030001">
    <property type="term" value="P:metal ion transport"/>
    <property type="evidence" value="ECO:0007669"/>
    <property type="project" value="UniProtKB-ARBA"/>
</dbReference>
<accession>A0A6J6D2W5</accession>
<evidence type="ECO:0000313" key="9">
    <source>
        <dbReference type="EMBL" id="CAB4557615.1"/>
    </source>
</evidence>
<evidence type="ECO:0000256" key="3">
    <source>
        <dbReference type="ARBA" id="ARBA00022475"/>
    </source>
</evidence>
<feature type="transmembrane region" description="Helical" evidence="8">
    <location>
        <begin position="221"/>
        <end position="244"/>
    </location>
</feature>
<keyword evidence="3" id="KW-1003">Cell membrane</keyword>
<evidence type="ECO:0000256" key="8">
    <source>
        <dbReference type="SAM" id="Phobius"/>
    </source>
</evidence>
<name>A0A6J6D2W5_9ZZZZ</name>
<evidence type="ECO:0000256" key="6">
    <source>
        <dbReference type="ARBA" id="ARBA00023065"/>
    </source>
</evidence>
<reference evidence="9" key="1">
    <citation type="submission" date="2020-05" db="EMBL/GenBank/DDBJ databases">
        <authorList>
            <person name="Chiriac C."/>
            <person name="Salcher M."/>
            <person name="Ghai R."/>
            <person name="Kavagutti S V."/>
        </authorList>
    </citation>
    <scope>NUCLEOTIDE SEQUENCE</scope>
</reference>
<feature type="transmembrane region" description="Helical" evidence="8">
    <location>
        <begin position="93"/>
        <end position="117"/>
    </location>
</feature>
<feature type="transmembrane region" description="Helical" evidence="8">
    <location>
        <begin position="329"/>
        <end position="357"/>
    </location>
</feature>
<feature type="transmembrane region" description="Helical" evidence="8">
    <location>
        <begin position="32"/>
        <end position="50"/>
    </location>
</feature>
<dbReference type="PANTHER" id="PTHR32024">
    <property type="entry name" value="TRK SYSTEM POTASSIUM UPTAKE PROTEIN TRKG-RELATED"/>
    <property type="match status" value="1"/>
</dbReference>
<dbReference type="GO" id="GO:0005886">
    <property type="term" value="C:plasma membrane"/>
    <property type="evidence" value="ECO:0007669"/>
    <property type="project" value="UniProtKB-SubCell"/>
</dbReference>
<feature type="transmembrane region" description="Helical" evidence="8">
    <location>
        <begin position="437"/>
        <end position="458"/>
    </location>
</feature>
<evidence type="ECO:0000256" key="2">
    <source>
        <dbReference type="ARBA" id="ARBA00022448"/>
    </source>
</evidence>
<dbReference type="AlphaFoldDB" id="A0A6J6D2W5"/>
<dbReference type="GO" id="GO:0008324">
    <property type="term" value="F:monoatomic cation transmembrane transporter activity"/>
    <property type="evidence" value="ECO:0007669"/>
    <property type="project" value="InterPro"/>
</dbReference>
<feature type="transmembrane region" description="Helical" evidence="8">
    <location>
        <begin position="256"/>
        <end position="279"/>
    </location>
</feature>
<gene>
    <name evidence="9" type="ORF">UFOPK1591_00492</name>
</gene>
<keyword evidence="6" id="KW-0406">Ion transport</keyword>
<proteinExistence type="predicted"/>
<dbReference type="InterPro" id="IPR003445">
    <property type="entry name" value="Cat_transpt"/>
</dbReference>
<feature type="transmembrane region" description="Helical" evidence="8">
    <location>
        <begin position="157"/>
        <end position="183"/>
    </location>
</feature>
<evidence type="ECO:0000256" key="7">
    <source>
        <dbReference type="ARBA" id="ARBA00023136"/>
    </source>
</evidence>
<organism evidence="9">
    <name type="scientific">freshwater metagenome</name>
    <dbReference type="NCBI Taxonomy" id="449393"/>
    <lineage>
        <taxon>unclassified sequences</taxon>
        <taxon>metagenomes</taxon>
        <taxon>ecological metagenomes</taxon>
    </lineage>
</organism>
<keyword evidence="2" id="KW-0813">Transport</keyword>
<evidence type="ECO:0000256" key="5">
    <source>
        <dbReference type="ARBA" id="ARBA00022989"/>
    </source>
</evidence>
<dbReference type="PANTHER" id="PTHR32024:SF1">
    <property type="entry name" value="KTR SYSTEM POTASSIUM UPTAKE PROTEIN B"/>
    <property type="match status" value="1"/>
</dbReference>
<keyword evidence="4 8" id="KW-0812">Transmembrane</keyword>
<dbReference type="EMBL" id="CAEZTD010000025">
    <property type="protein sequence ID" value="CAB4557615.1"/>
    <property type="molecule type" value="Genomic_DNA"/>
</dbReference>
<protein>
    <submittedName>
        <fullName evidence="9">Unannotated protein</fullName>
    </submittedName>
</protein>
<dbReference type="Pfam" id="PF02386">
    <property type="entry name" value="TrkH"/>
    <property type="match status" value="1"/>
</dbReference>
<evidence type="ECO:0000256" key="1">
    <source>
        <dbReference type="ARBA" id="ARBA00004651"/>
    </source>
</evidence>
<evidence type="ECO:0000256" key="4">
    <source>
        <dbReference type="ARBA" id="ARBA00022692"/>
    </source>
</evidence>
<keyword evidence="5 8" id="KW-1133">Transmembrane helix</keyword>
<sequence length="476" mass="50185">MQSHARSLTLSRMLKPIREGIETFANRSPSQFAIAVFAAMILVFSFLFALPMASADGQATNYADALFTAVTTVCVAGLTTVDMATHWSPFGNALIVIASQVGAIGVLTLASILGLVVSGRLGLRARLLAAGDTNPVRMHAGPVSEGQAIRLGDIGGLLVTVAVSLLAIEAVIAVGLFPGALAAGYDVGTSVWMSIFYSAMAFTNTGITPNVGGILPFAENYAFLGLIMVAVTIGSLGFPVIHAIRTNWRRPRSWPLHVKLTISSWFMLWVVSSALYLLFEFGGSSQFAQMSIGDRIFQAGFMSTMSRSGGFNVVDYSQLDTTTLMLTDILMFIGGGSASTAGGIKVTTLAVLLLAAFAEATGRSSMEVFRKRIPSDVLRLSVSVLLWGVATCAIGTMIVSELYDAPFEFILFDVISGFGTVGLSTGVTAAAPDSAQLVIALIIFMGRVGTVTLAAALARQQVGRLFVRPEERPIVG</sequence>
<comment type="subcellular location">
    <subcellularLocation>
        <location evidence="1">Cell membrane</location>
        <topology evidence="1">Multi-pass membrane protein</topology>
    </subcellularLocation>
</comment>